<evidence type="ECO:0000313" key="2">
    <source>
        <dbReference type="Proteomes" id="UP000006683"/>
    </source>
</evidence>
<sequence length="96" mass="10988">MTVENTDPDFYHRADAHISLANSQVSNEVGAGKVSASFMYGMARYCAFVYAANSDSKPALEADRDKAIEYFVEQFRLSFEENFDDYVANYEKYLNR</sequence>
<dbReference type="OrthoDB" id="5344355at2"/>
<accession>E1SUV6</accession>
<evidence type="ECO:0008006" key="3">
    <source>
        <dbReference type="Google" id="ProtNLM"/>
    </source>
</evidence>
<dbReference type="EMBL" id="CP002209">
    <property type="protein sequence ID" value="ADN76283.1"/>
    <property type="molecule type" value="Genomic_DNA"/>
</dbReference>
<reference evidence="1 2" key="1">
    <citation type="journal article" date="2010" name="Stand. Genomic Sci.">
        <title>Complete genome sequence of Ferrimonas balearica type strain (PAT).</title>
        <authorList>
            <person name="Nolan M."/>
            <person name="Sikorski J."/>
            <person name="Davenport K."/>
            <person name="Lucas S."/>
            <person name="Glavina Del Rio T."/>
            <person name="Tice H."/>
            <person name="Cheng J."/>
            <person name="Goodwin L."/>
            <person name="Pitluck S."/>
            <person name="Liolios K."/>
            <person name="Ivanova N."/>
            <person name="Mavromatis K."/>
            <person name="Ovchinnikova G."/>
            <person name="Pati A."/>
            <person name="Chen A."/>
            <person name="Palaniappan K."/>
            <person name="Land M."/>
            <person name="Hauser L."/>
            <person name="Chang Y."/>
            <person name="Jeffries C."/>
            <person name="Tapia R."/>
            <person name="Brettin T."/>
            <person name="Detter J."/>
            <person name="Han C."/>
            <person name="Yasawong M."/>
            <person name="Rohde M."/>
            <person name="Tindall B."/>
            <person name="Goker M."/>
            <person name="Woyke T."/>
            <person name="Bristow J."/>
            <person name="Eisen J."/>
            <person name="Markowitz V."/>
            <person name="Hugenholtz P."/>
            <person name="Kyrpides N."/>
            <person name="Klenk H."/>
            <person name="Lapidus A."/>
        </authorList>
    </citation>
    <scope>NUCLEOTIDE SEQUENCE [LARGE SCALE GENOMIC DNA]</scope>
    <source>
        <strain evidence="2">DSM 9799 / CCM 4581 / KCTC 23876 / PAT</strain>
    </source>
</reference>
<dbReference type="InterPro" id="IPR021490">
    <property type="entry name" value="DUF3144"/>
</dbReference>
<dbReference type="Proteomes" id="UP000006683">
    <property type="component" value="Chromosome"/>
</dbReference>
<dbReference type="eggNOG" id="ENOG5032ZQ3">
    <property type="taxonomic scope" value="Bacteria"/>
</dbReference>
<evidence type="ECO:0000313" key="1">
    <source>
        <dbReference type="EMBL" id="ADN76283.1"/>
    </source>
</evidence>
<keyword evidence="2" id="KW-1185">Reference proteome</keyword>
<dbReference type="AlphaFoldDB" id="E1SUV6"/>
<organism evidence="1 2">
    <name type="scientific">Ferrimonas balearica (strain DSM 9799 / CCM 4581 / KCTC 23876 / PAT)</name>
    <dbReference type="NCBI Taxonomy" id="550540"/>
    <lineage>
        <taxon>Bacteria</taxon>
        <taxon>Pseudomonadati</taxon>
        <taxon>Pseudomonadota</taxon>
        <taxon>Gammaproteobacteria</taxon>
        <taxon>Alteromonadales</taxon>
        <taxon>Ferrimonadaceae</taxon>
        <taxon>Ferrimonas</taxon>
    </lineage>
</organism>
<protein>
    <recommendedName>
        <fullName evidence="3">DUF3144 domain-containing protein</fullName>
    </recommendedName>
</protein>
<dbReference type="RefSeq" id="WP_013345589.1">
    <property type="nucleotide sequence ID" value="NC_014541.1"/>
</dbReference>
<dbReference type="HOGENOM" id="CLU_147336_0_1_6"/>
<name>E1SUV6_FERBD</name>
<dbReference type="Gene3D" id="1.10.287.3020">
    <property type="match status" value="1"/>
</dbReference>
<proteinExistence type="predicted"/>
<dbReference type="STRING" id="550540.Fbal_2080"/>
<dbReference type="GeneID" id="67182287"/>
<gene>
    <name evidence="1" type="ordered locus">Fbal_2080</name>
</gene>
<dbReference type="Pfam" id="PF11342">
    <property type="entry name" value="DUF3144"/>
    <property type="match status" value="1"/>
</dbReference>
<dbReference type="KEGG" id="fbl:Fbal_2080"/>